<dbReference type="GO" id="GO:0016799">
    <property type="term" value="F:hydrolase activity, hydrolyzing N-glycosyl compounds"/>
    <property type="evidence" value="ECO:0007669"/>
    <property type="project" value="InterPro"/>
</dbReference>
<dbReference type="OrthoDB" id="186496at2759"/>
<dbReference type="AlphaFoldDB" id="A0A9W7EH64"/>
<dbReference type="PANTHER" id="PTHR46190:SF1">
    <property type="entry name" value="SI:CH211-201H21.5"/>
    <property type="match status" value="1"/>
</dbReference>
<evidence type="ECO:0000256" key="1">
    <source>
        <dbReference type="ARBA" id="ARBA00009176"/>
    </source>
</evidence>
<dbReference type="InterPro" id="IPR052775">
    <property type="entry name" value="IUN_hydrolase"/>
</dbReference>
<dbReference type="PANTHER" id="PTHR46190">
    <property type="entry name" value="SI:CH211-201H21.5-RELATED"/>
    <property type="match status" value="1"/>
</dbReference>
<dbReference type="SUPFAM" id="SSF53590">
    <property type="entry name" value="Nucleoside hydrolase"/>
    <property type="match status" value="1"/>
</dbReference>
<gene>
    <name evidence="3" type="ORF">TrST_g13956</name>
</gene>
<name>A0A9W7EH64_9STRA</name>
<feature type="domain" description="Inosine/uridine-preferring nucleoside hydrolase" evidence="2">
    <location>
        <begin position="28"/>
        <end position="355"/>
    </location>
</feature>
<protein>
    <recommendedName>
        <fullName evidence="2">Inosine/uridine-preferring nucleoside hydrolase domain-containing protein</fullName>
    </recommendedName>
</protein>
<reference evidence="4" key="1">
    <citation type="journal article" date="2023" name="Commun. Biol.">
        <title>Genome analysis of Parmales, the sister group of diatoms, reveals the evolutionary specialization of diatoms from phago-mixotrophs to photoautotrophs.</title>
        <authorList>
            <person name="Ban H."/>
            <person name="Sato S."/>
            <person name="Yoshikawa S."/>
            <person name="Yamada K."/>
            <person name="Nakamura Y."/>
            <person name="Ichinomiya M."/>
            <person name="Sato N."/>
            <person name="Blanc-Mathieu R."/>
            <person name="Endo H."/>
            <person name="Kuwata A."/>
            <person name="Ogata H."/>
        </authorList>
    </citation>
    <scope>NUCLEOTIDE SEQUENCE [LARGE SCALE GENOMIC DNA]</scope>
    <source>
        <strain evidence="4">NIES 3701</strain>
    </source>
</reference>
<dbReference type="EMBL" id="BRXY01000226">
    <property type="protein sequence ID" value="GMH78768.1"/>
    <property type="molecule type" value="Genomic_DNA"/>
</dbReference>
<organism evidence="3 4">
    <name type="scientific">Triparma strigata</name>
    <dbReference type="NCBI Taxonomy" id="1606541"/>
    <lineage>
        <taxon>Eukaryota</taxon>
        <taxon>Sar</taxon>
        <taxon>Stramenopiles</taxon>
        <taxon>Ochrophyta</taxon>
        <taxon>Bolidophyceae</taxon>
        <taxon>Parmales</taxon>
        <taxon>Triparmaceae</taxon>
        <taxon>Triparma</taxon>
    </lineage>
</organism>
<dbReference type="Pfam" id="PF01156">
    <property type="entry name" value="IU_nuc_hydro"/>
    <property type="match status" value="1"/>
</dbReference>
<sequence>MLRRTSPTRIIKPLCFRMSSNQTKPKQILIDTDAGVDDAIAICLALKHRSVHVRAITCSFGNTSLQNVVENVAQCVYHCSADSTPTIPFVHIGAESGMSGEAADASYFHGKDGLGDAGLPAVPTPFTDKLISTEEAPSVILRLAEESKQENTPLTIVTLGPLTNLAKVLKLDPNFAASNEHIDLVVMGGCGNAHGNATRVSEFNVHSDVEAASVVFSQWNSPSLTVIPWELNILRPLPWKSFEKFIAPTQQTSRTSDFLTKITAKIYVVPEDPSKEGKDGNKRSSEGAVICDALAVAVGIDPGGVITGFTQTHVEVDTRKGMTKGMTLCDWGCYDGVERPKNVKWVTDVNVKKYEELLEQALID</sequence>
<evidence type="ECO:0000313" key="4">
    <source>
        <dbReference type="Proteomes" id="UP001165085"/>
    </source>
</evidence>
<accession>A0A9W7EH64</accession>
<evidence type="ECO:0000313" key="3">
    <source>
        <dbReference type="EMBL" id="GMH78768.1"/>
    </source>
</evidence>
<dbReference type="InterPro" id="IPR001910">
    <property type="entry name" value="Inosine/uridine_hydrolase_dom"/>
</dbReference>
<keyword evidence="4" id="KW-1185">Reference proteome</keyword>
<evidence type="ECO:0000259" key="2">
    <source>
        <dbReference type="Pfam" id="PF01156"/>
    </source>
</evidence>
<comment type="caution">
    <text evidence="3">The sequence shown here is derived from an EMBL/GenBank/DDBJ whole genome shotgun (WGS) entry which is preliminary data.</text>
</comment>
<dbReference type="Gene3D" id="3.90.245.10">
    <property type="entry name" value="Ribonucleoside hydrolase-like"/>
    <property type="match status" value="1"/>
</dbReference>
<comment type="similarity">
    <text evidence="1">Belongs to the IUNH family.</text>
</comment>
<proteinExistence type="inferred from homology"/>
<dbReference type="InterPro" id="IPR036452">
    <property type="entry name" value="Ribo_hydro-like"/>
</dbReference>
<dbReference type="Proteomes" id="UP001165085">
    <property type="component" value="Unassembled WGS sequence"/>
</dbReference>